<evidence type="ECO:0000313" key="3">
    <source>
        <dbReference type="EMBL" id="PEG52696.1"/>
    </source>
</evidence>
<dbReference type="Proteomes" id="UP000220340">
    <property type="component" value="Unassembled WGS sequence"/>
</dbReference>
<reference evidence="3 5" key="2">
    <citation type="submission" date="2017-10" db="EMBL/GenBank/DDBJ databases">
        <title>The new phylogeny of genus Mycobacterium.</title>
        <authorList>
            <person name="Tortoli E."/>
            <person name="Trovato A."/>
            <person name="Cirillo D.M."/>
        </authorList>
    </citation>
    <scope>NUCLEOTIDE SEQUENCE [LARGE SCALE GENOMIC DNA]</scope>
    <source>
        <strain evidence="3 5">IP141170001</strain>
    </source>
</reference>
<dbReference type="OrthoDB" id="9778282at2"/>
<dbReference type="EMBL" id="PDCR01000028">
    <property type="protein sequence ID" value="PEG52696.1"/>
    <property type="molecule type" value="Genomic_DNA"/>
</dbReference>
<dbReference type="GO" id="GO:0034228">
    <property type="term" value="F:ethanolamine transmembrane transporter activity"/>
    <property type="evidence" value="ECO:0007669"/>
    <property type="project" value="InterPro"/>
</dbReference>
<feature type="transmembrane region" description="Helical" evidence="1">
    <location>
        <begin position="6"/>
        <end position="26"/>
    </location>
</feature>
<feature type="transmembrane region" description="Helical" evidence="1">
    <location>
        <begin position="38"/>
        <end position="60"/>
    </location>
</feature>
<dbReference type="STRING" id="1801.BRW64_25415"/>
<feature type="transmembrane region" description="Helical" evidence="1">
    <location>
        <begin position="105"/>
        <end position="131"/>
    </location>
</feature>
<proteinExistence type="predicted"/>
<keyword evidence="1" id="KW-0812">Transmembrane</keyword>
<dbReference type="PANTHER" id="PTHR40089:SF1">
    <property type="entry name" value="ETHANOLAMINE PERMEASE EUTH-RELATED"/>
    <property type="match status" value="1"/>
</dbReference>
<dbReference type="Pfam" id="PF04346">
    <property type="entry name" value="EutH"/>
    <property type="match status" value="1"/>
</dbReference>
<organism evidence="2 4">
    <name type="scientific">Mycolicibacterium diernhoferi</name>
    <dbReference type="NCBI Taxonomy" id="1801"/>
    <lineage>
        <taxon>Bacteria</taxon>
        <taxon>Bacillati</taxon>
        <taxon>Actinomycetota</taxon>
        <taxon>Actinomycetes</taxon>
        <taxon>Mycobacteriales</taxon>
        <taxon>Mycobacteriaceae</taxon>
        <taxon>Mycolicibacterium</taxon>
    </lineage>
</organism>
<sequence>MELVGQIIVWIMMGFMVLGAGAYIVRPESPLAGEFRDGIYTIGQIFIPVAGMMGIIPLLVPMIDKFIGPIYEWLHSDPAIAVSTFLPSDQGAYALSLEVTNSHAAWILAFTVSLTAGAVIAFSIPVGLAMLDKKDHKYMALGTMCGLLAIPFTSLTMALLLMQSGVLLREGIDTSGPGTKPFDLSFGEVLLNLIPLVIIMVAMALALKFFTDFMVKAFLVFGKVILIVTTVSMTANVVEYFTGVFTMIFGSFPLAPFIADAEDQFRALEVVGYIGVMLAGAFPMVYAIRTGLAKPLQAVGDRFGVSEAGMTGFLAGATNVLALFRVVPLMPPRDRVLTIAFSVCAAFAIGDYLAFTANFQPNMIVPMIIGKLAGGAIAVAIAIWLAVPYLKRFEQEEADENETDKDKDGDPVLA</sequence>
<dbReference type="GO" id="GO:0005886">
    <property type="term" value="C:plasma membrane"/>
    <property type="evidence" value="ECO:0007669"/>
    <property type="project" value="TreeGrafter"/>
</dbReference>
<comment type="caution">
    <text evidence="2">The sequence shown here is derived from an EMBL/GenBank/DDBJ whole genome shotgun (WGS) entry which is preliminary data.</text>
</comment>
<feature type="transmembrane region" description="Helical" evidence="1">
    <location>
        <begin position="189"/>
        <end position="210"/>
    </location>
</feature>
<dbReference type="Proteomes" id="UP000191039">
    <property type="component" value="Unassembled WGS sequence"/>
</dbReference>
<feature type="transmembrane region" description="Helical" evidence="1">
    <location>
        <begin position="363"/>
        <end position="387"/>
    </location>
</feature>
<feature type="transmembrane region" description="Helical" evidence="1">
    <location>
        <begin position="240"/>
        <end position="258"/>
    </location>
</feature>
<dbReference type="RefSeq" id="WP_073859252.1">
    <property type="nucleotide sequence ID" value="NZ_BAAATC010000021.1"/>
</dbReference>
<evidence type="ECO:0000313" key="2">
    <source>
        <dbReference type="EMBL" id="OPE49419.1"/>
    </source>
</evidence>
<feature type="transmembrane region" description="Helical" evidence="1">
    <location>
        <begin position="308"/>
        <end position="324"/>
    </location>
</feature>
<gene>
    <name evidence="2" type="ORF">BV510_22370</name>
    <name evidence="3" type="ORF">CRI78_20375</name>
</gene>
<feature type="transmembrane region" description="Helical" evidence="1">
    <location>
        <begin position="217"/>
        <end position="234"/>
    </location>
</feature>
<feature type="transmembrane region" description="Helical" evidence="1">
    <location>
        <begin position="138"/>
        <end position="161"/>
    </location>
</feature>
<name>A0A1Q4H5E1_9MYCO</name>
<dbReference type="PIRSF" id="PIRSF019466">
    <property type="entry name" value="EutH"/>
    <property type="match status" value="1"/>
</dbReference>
<dbReference type="EMBL" id="MIJD01000291">
    <property type="protein sequence ID" value="OPE49419.1"/>
    <property type="molecule type" value="Genomic_DNA"/>
</dbReference>
<evidence type="ECO:0000313" key="5">
    <source>
        <dbReference type="Proteomes" id="UP000220340"/>
    </source>
</evidence>
<keyword evidence="1" id="KW-1133">Transmembrane helix</keyword>
<protein>
    <submittedName>
        <fullName evidence="2">Ethanolamine utilization protein EutH</fullName>
    </submittedName>
</protein>
<evidence type="ECO:0000256" key="1">
    <source>
        <dbReference type="SAM" id="Phobius"/>
    </source>
</evidence>
<feature type="transmembrane region" description="Helical" evidence="1">
    <location>
        <begin position="270"/>
        <end position="288"/>
    </location>
</feature>
<keyword evidence="1" id="KW-0472">Membrane</keyword>
<dbReference type="InterPro" id="IPR007441">
    <property type="entry name" value="EutH"/>
</dbReference>
<keyword evidence="5" id="KW-1185">Reference proteome</keyword>
<evidence type="ECO:0000313" key="4">
    <source>
        <dbReference type="Proteomes" id="UP000191039"/>
    </source>
</evidence>
<reference evidence="2 4" key="1">
    <citation type="submission" date="2016-09" db="EMBL/GenBank/DDBJ databases">
        <title>genome sequences of unsequenced Mycobacteria.</title>
        <authorList>
            <person name="Greninger A.L."/>
            <person name="Jerome K.R."/>
            <person name="Mcnair B."/>
            <person name="Wallis C."/>
            <person name="Fang F."/>
        </authorList>
    </citation>
    <scope>NUCLEOTIDE SEQUENCE [LARGE SCALE GENOMIC DNA]</scope>
    <source>
        <strain evidence="2 4">BM1</strain>
    </source>
</reference>
<dbReference type="AlphaFoldDB" id="A0A1Q4H5E1"/>
<feature type="transmembrane region" description="Helical" evidence="1">
    <location>
        <begin position="336"/>
        <end position="357"/>
    </location>
</feature>
<accession>A0A1Q4H5E1</accession>
<dbReference type="PANTHER" id="PTHR40089">
    <property type="entry name" value="ETHANOLAMINE UTILIZATION PROTEIN EUTH"/>
    <property type="match status" value="1"/>
</dbReference>